<protein>
    <recommendedName>
        <fullName evidence="2">HD/PDEase domain-containing protein</fullName>
    </recommendedName>
</protein>
<organism evidence="3 4">
    <name type="scientific">Carpinus fangiana</name>
    <dbReference type="NCBI Taxonomy" id="176857"/>
    <lineage>
        <taxon>Eukaryota</taxon>
        <taxon>Viridiplantae</taxon>
        <taxon>Streptophyta</taxon>
        <taxon>Embryophyta</taxon>
        <taxon>Tracheophyta</taxon>
        <taxon>Spermatophyta</taxon>
        <taxon>Magnoliopsida</taxon>
        <taxon>eudicotyledons</taxon>
        <taxon>Gunneridae</taxon>
        <taxon>Pentapetalae</taxon>
        <taxon>rosids</taxon>
        <taxon>fabids</taxon>
        <taxon>Fagales</taxon>
        <taxon>Betulaceae</taxon>
        <taxon>Carpinus</taxon>
    </lineage>
</organism>
<feature type="region of interest" description="Disordered" evidence="1">
    <location>
        <begin position="179"/>
        <end position="242"/>
    </location>
</feature>
<feature type="compositionally biased region" description="Pro residues" evidence="1">
    <location>
        <begin position="222"/>
        <end position="238"/>
    </location>
</feature>
<evidence type="ECO:0000259" key="2">
    <source>
        <dbReference type="SMART" id="SM00471"/>
    </source>
</evidence>
<reference evidence="3 4" key="1">
    <citation type="submission" date="2019-06" db="EMBL/GenBank/DDBJ databases">
        <title>A chromosomal-level reference genome of Carpinus fangiana (Coryloideae, Betulaceae).</title>
        <authorList>
            <person name="Yang X."/>
            <person name="Wang Z."/>
            <person name="Zhang L."/>
            <person name="Hao G."/>
            <person name="Liu J."/>
            <person name="Yang Y."/>
        </authorList>
    </citation>
    <scope>NUCLEOTIDE SEQUENCE [LARGE SCALE GENOMIC DNA]</scope>
    <source>
        <strain evidence="3">Cfa_2016G</strain>
        <tissue evidence="3">Leaf</tissue>
    </source>
</reference>
<feature type="domain" description="HD/PDEase" evidence="2">
    <location>
        <begin position="115"/>
        <end position="317"/>
    </location>
</feature>
<keyword evidence="4" id="KW-1185">Reference proteome</keyword>
<feature type="compositionally biased region" description="Low complexity" evidence="1">
    <location>
        <begin position="58"/>
        <end position="72"/>
    </location>
</feature>
<dbReference type="SUPFAM" id="SSF109604">
    <property type="entry name" value="HD-domain/PDEase-like"/>
    <property type="match status" value="1"/>
</dbReference>
<sequence>MPRTTSCTSFIPNIFSSSTSRPSSHKMASAPSSPPKSTITTRPSTSRRSPSKRARGLSQPQPSLPPQSSHPSQPHPNHPYQGQYAQPIHPLLLDNDAALLARAADFARTHMSHYDASHDWAHIQRVRALAHRIYAQLPRDVVEKRRYNETLIDLAALLHDICDHKYLDKTIALAAGAAPPQPTTTAALPAQGLNLCPNPGPATTTPSPPQPPSAAYTQPLPRQHPSPLPPPPAPPTSTPRPTTATALLHQTLRNPPLLIPAALALPLEEIIQHVSYSTERRDPAKVRAVIARHPELEIVQDADRLDALGAVGIGRCFTYGASAAAQERVRGEQSRSRGMEDALEHFDEKLLKLEGMMKTVPGKRMARERAERIRTFKRWWQEEAGVVEYGTVRVQGR</sequence>
<gene>
    <name evidence="3" type="ORF">FH972_024371</name>
</gene>
<dbReference type="InterPro" id="IPR003607">
    <property type="entry name" value="HD/PDEase_dom"/>
</dbReference>
<comment type="caution">
    <text evidence="3">The sequence shown here is derived from an EMBL/GenBank/DDBJ whole genome shotgun (WGS) entry which is preliminary data.</text>
</comment>
<dbReference type="EMBL" id="VIBQ01000017">
    <property type="protein sequence ID" value="KAB8360633.1"/>
    <property type="molecule type" value="Genomic_DNA"/>
</dbReference>
<dbReference type="AlphaFoldDB" id="A0A5N6KYK7"/>
<evidence type="ECO:0000256" key="1">
    <source>
        <dbReference type="SAM" id="MobiDB-lite"/>
    </source>
</evidence>
<feature type="compositionally biased region" description="Polar residues" evidence="1">
    <location>
        <begin position="1"/>
        <end position="21"/>
    </location>
</feature>
<feature type="compositionally biased region" description="Low complexity" evidence="1">
    <location>
        <begin position="179"/>
        <end position="193"/>
    </location>
</feature>
<dbReference type="SMART" id="SM00471">
    <property type="entry name" value="HDc"/>
    <property type="match status" value="1"/>
</dbReference>
<dbReference type="Gene3D" id="1.10.3210.50">
    <property type="match status" value="1"/>
</dbReference>
<dbReference type="Gene3D" id="1.10.472.50">
    <property type="entry name" value="HD-domain/PDEase-like"/>
    <property type="match status" value="1"/>
</dbReference>
<dbReference type="PANTHER" id="PTHR33594:SF1">
    <property type="entry name" value="HD_PDEASE DOMAIN-CONTAINING PROTEIN"/>
    <property type="match status" value="1"/>
</dbReference>
<evidence type="ECO:0000313" key="3">
    <source>
        <dbReference type="EMBL" id="KAB8360633.1"/>
    </source>
</evidence>
<proteinExistence type="predicted"/>
<dbReference type="OrthoDB" id="16547at2759"/>
<feature type="region of interest" description="Disordered" evidence="1">
    <location>
        <begin position="1"/>
        <end position="84"/>
    </location>
</feature>
<accession>A0A5N6KYK7</accession>
<dbReference type="PANTHER" id="PTHR33594">
    <property type="entry name" value="SUPERFAMILY HYDROLASE, PUTATIVE (AFU_ORTHOLOGUE AFUA_1G03035)-RELATED"/>
    <property type="match status" value="1"/>
</dbReference>
<feature type="compositionally biased region" description="Low complexity" evidence="1">
    <location>
        <begin position="25"/>
        <end position="48"/>
    </location>
</feature>
<dbReference type="CDD" id="cd00077">
    <property type="entry name" value="HDc"/>
    <property type="match status" value="1"/>
</dbReference>
<name>A0A5N6KYK7_9ROSI</name>
<dbReference type="Proteomes" id="UP000327013">
    <property type="component" value="Unassembled WGS sequence"/>
</dbReference>
<evidence type="ECO:0000313" key="4">
    <source>
        <dbReference type="Proteomes" id="UP000327013"/>
    </source>
</evidence>